<reference evidence="2" key="1">
    <citation type="submission" date="2010-04" db="EMBL/GenBank/DDBJ databases">
        <authorList>
            <person name="Reid K.E."/>
            <person name="Liao N."/>
            <person name="Chan S."/>
            <person name="Docking R."/>
            <person name="Taylor G."/>
            <person name="Moore R."/>
            <person name="Mayo M."/>
            <person name="Munro S."/>
            <person name="King J."/>
            <person name="Yanchuk A."/>
            <person name="Holt R."/>
            <person name="Jones S."/>
            <person name="Marra M."/>
            <person name="Ritland C.E."/>
            <person name="Ritland K."/>
            <person name="Bohlmann J."/>
        </authorList>
    </citation>
    <scope>NUCLEOTIDE SEQUENCE</scope>
    <source>
        <tissue evidence="2">Buds collected with no treatment. Collection October 2007</tissue>
    </source>
</reference>
<evidence type="ECO:0000259" key="1">
    <source>
        <dbReference type="Pfam" id="PF05922"/>
    </source>
</evidence>
<dbReference type="InterPro" id="IPR010259">
    <property type="entry name" value="S8pro/Inhibitor_I9"/>
</dbReference>
<proteinExistence type="evidence at transcript level"/>
<dbReference type="SUPFAM" id="SSF54897">
    <property type="entry name" value="Protease propeptides/inhibitors"/>
    <property type="match status" value="1"/>
</dbReference>
<evidence type="ECO:0000313" key="2">
    <source>
        <dbReference type="EMBL" id="ADE75799.1"/>
    </source>
</evidence>
<protein>
    <recommendedName>
        <fullName evidence="1">Inhibitor I9 domain-containing protein</fullName>
    </recommendedName>
</protein>
<dbReference type="InterPro" id="IPR037045">
    <property type="entry name" value="S8pro/Inhibitor_I9_sf"/>
</dbReference>
<name>D5A8D0_PICSI</name>
<organism evidence="2">
    <name type="scientific">Picea sitchensis</name>
    <name type="common">Sitka spruce</name>
    <name type="synonym">Pinus sitchensis</name>
    <dbReference type="NCBI Taxonomy" id="3332"/>
    <lineage>
        <taxon>Eukaryota</taxon>
        <taxon>Viridiplantae</taxon>
        <taxon>Streptophyta</taxon>
        <taxon>Embryophyta</taxon>
        <taxon>Tracheophyta</taxon>
        <taxon>Spermatophyta</taxon>
        <taxon>Pinopsida</taxon>
        <taxon>Pinidae</taxon>
        <taxon>Conifers I</taxon>
        <taxon>Pinales</taxon>
        <taxon>Pinaceae</taxon>
        <taxon>Picea</taxon>
    </lineage>
</organism>
<dbReference type="EMBL" id="BT122418">
    <property type="protein sequence ID" value="ADE75799.1"/>
    <property type="molecule type" value="mRNA"/>
</dbReference>
<dbReference type="OMA" id="HFVFMNY"/>
<dbReference type="PANTHER" id="PTHR37379">
    <property type="entry name" value="OS01G0220500 PROTEIN"/>
    <property type="match status" value="1"/>
</dbReference>
<dbReference type="Pfam" id="PF05922">
    <property type="entry name" value="Inhibitor_I9"/>
    <property type="match status" value="1"/>
</dbReference>
<dbReference type="AlphaFoldDB" id="D5A8D0"/>
<accession>D5A8D0</accession>
<dbReference type="PANTHER" id="PTHR37379:SF1">
    <property type="entry name" value="OS01G0220500 PROTEIN"/>
    <property type="match status" value="1"/>
</dbReference>
<feature type="domain" description="Inhibitor I9" evidence="1">
    <location>
        <begin position="45"/>
        <end position="101"/>
    </location>
</feature>
<dbReference type="Gene3D" id="3.30.70.80">
    <property type="entry name" value="Peptidase S8 propeptide/proteinase inhibitor I9"/>
    <property type="match status" value="1"/>
</dbReference>
<sequence length="108" mass="12377">MGLSSTARVTEVFLVLMEFDEEYERLKADRSCCRRTARELEIYVSNKHDTLLQRTLEPGSYRKRFSWVIIDGFAVEITADQADVLRSADGVRVVEKDQELKVPMSSSS</sequence>